<feature type="transmembrane region" description="Helical" evidence="1">
    <location>
        <begin position="76"/>
        <end position="97"/>
    </location>
</feature>
<feature type="transmembrane region" description="Helical" evidence="1">
    <location>
        <begin position="6"/>
        <end position="29"/>
    </location>
</feature>
<feature type="transmembrane region" description="Helical" evidence="1">
    <location>
        <begin position="41"/>
        <end position="70"/>
    </location>
</feature>
<keyword evidence="1" id="KW-0472">Membrane</keyword>
<keyword evidence="1" id="KW-0812">Transmembrane</keyword>
<organism evidence="2 3">
    <name type="scientific">Aeoliella straminimaris</name>
    <dbReference type="NCBI Taxonomy" id="2954799"/>
    <lineage>
        <taxon>Bacteria</taxon>
        <taxon>Pseudomonadati</taxon>
        <taxon>Planctomycetota</taxon>
        <taxon>Planctomycetia</taxon>
        <taxon>Pirellulales</taxon>
        <taxon>Lacipirellulaceae</taxon>
        <taxon>Aeoliella</taxon>
    </lineage>
</organism>
<dbReference type="RefSeq" id="WP_252852704.1">
    <property type="nucleotide sequence ID" value="NZ_JAMXLR010000036.1"/>
</dbReference>
<evidence type="ECO:0000256" key="1">
    <source>
        <dbReference type="SAM" id="Phobius"/>
    </source>
</evidence>
<dbReference type="Proteomes" id="UP001155241">
    <property type="component" value="Unassembled WGS sequence"/>
</dbReference>
<sequence>MPVARWKIYINGIGLAISSAVYVLCAAVFRHGPGVLTTPLAVLAIPASLWLMVGWGVAVYQVLWAFVWWWHDNRQWPHHLIAAGLAAGCYVVWMMFVQNGFIIVD</sequence>
<keyword evidence="1" id="KW-1133">Transmembrane helix</keyword>
<dbReference type="AlphaFoldDB" id="A0A9X2JJ38"/>
<protein>
    <submittedName>
        <fullName evidence="2">Uncharacterized protein</fullName>
    </submittedName>
</protein>
<evidence type="ECO:0000313" key="3">
    <source>
        <dbReference type="Proteomes" id="UP001155241"/>
    </source>
</evidence>
<dbReference type="EMBL" id="JAMXLR010000036">
    <property type="protein sequence ID" value="MCO6044594.1"/>
    <property type="molecule type" value="Genomic_DNA"/>
</dbReference>
<name>A0A9X2JJ38_9BACT</name>
<proteinExistence type="predicted"/>
<gene>
    <name evidence="2" type="ORF">NG895_11815</name>
</gene>
<keyword evidence="3" id="KW-1185">Reference proteome</keyword>
<comment type="caution">
    <text evidence="2">The sequence shown here is derived from an EMBL/GenBank/DDBJ whole genome shotgun (WGS) entry which is preliminary data.</text>
</comment>
<evidence type="ECO:0000313" key="2">
    <source>
        <dbReference type="EMBL" id="MCO6044594.1"/>
    </source>
</evidence>
<accession>A0A9X2JJ38</accession>
<reference evidence="2" key="1">
    <citation type="submission" date="2022-06" db="EMBL/GenBank/DDBJ databases">
        <title>Aeoliella straminimaris, a novel planctomycete from sediments.</title>
        <authorList>
            <person name="Vitorino I.R."/>
            <person name="Lage O.M."/>
        </authorList>
    </citation>
    <scope>NUCLEOTIDE SEQUENCE</scope>
    <source>
        <strain evidence="2">ICT_H6.2</strain>
    </source>
</reference>